<name>A0ABU7CS51_9TELE</name>
<dbReference type="EMBL" id="JAHUTJ010003933">
    <property type="protein sequence ID" value="MED6265772.1"/>
    <property type="molecule type" value="Genomic_DNA"/>
</dbReference>
<accession>A0ABU7CS51</accession>
<protein>
    <submittedName>
        <fullName evidence="1">Uncharacterized protein</fullName>
    </submittedName>
</protein>
<proteinExistence type="predicted"/>
<evidence type="ECO:0000313" key="2">
    <source>
        <dbReference type="Proteomes" id="UP001352852"/>
    </source>
</evidence>
<reference evidence="1 2" key="1">
    <citation type="submission" date="2021-06" db="EMBL/GenBank/DDBJ databases">
        <authorList>
            <person name="Palmer J.M."/>
        </authorList>
    </citation>
    <scope>NUCLEOTIDE SEQUENCE [LARGE SCALE GENOMIC DNA]</scope>
    <source>
        <strain evidence="1 2">CL_MEX2019</strain>
        <tissue evidence="1">Muscle</tissue>
    </source>
</reference>
<feature type="non-terminal residue" evidence="1">
    <location>
        <position position="1"/>
    </location>
</feature>
<keyword evidence="2" id="KW-1185">Reference proteome</keyword>
<comment type="caution">
    <text evidence="1">The sequence shown here is derived from an EMBL/GenBank/DDBJ whole genome shotgun (WGS) entry which is preliminary data.</text>
</comment>
<sequence length="128" mass="13674">SYTSSGSSASSTTRCSTGCVSCYLLRAIHTGSSTILRTRSCPSPLFNTTFGSAIRSGIRHELLSPEPLIATAIWPTAAGCLLPTTDLPKRFGYPQKDIPLKTDFHSVQVPAVTLDHPDLIVARLTKGI</sequence>
<organism evidence="1 2">
    <name type="scientific">Characodon lateralis</name>
    <dbReference type="NCBI Taxonomy" id="208331"/>
    <lineage>
        <taxon>Eukaryota</taxon>
        <taxon>Metazoa</taxon>
        <taxon>Chordata</taxon>
        <taxon>Craniata</taxon>
        <taxon>Vertebrata</taxon>
        <taxon>Euteleostomi</taxon>
        <taxon>Actinopterygii</taxon>
        <taxon>Neopterygii</taxon>
        <taxon>Teleostei</taxon>
        <taxon>Neoteleostei</taxon>
        <taxon>Acanthomorphata</taxon>
        <taxon>Ovalentaria</taxon>
        <taxon>Atherinomorphae</taxon>
        <taxon>Cyprinodontiformes</taxon>
        <taxon>Goodeidae</taxon>
        <taxon>Characodon</taxon>
    </lineage>
</organism>
<gene>
    <name evidence="1" type="ORF">CHARACLAT_028860</name>
</gene>
<evidence type="ECO:0000313" key="1">
    <source>
        <dbReference type="EMBL" id="MED6265772.1"/>
    </source>
</evidence>
<dbReference type="Proteomes" id="UP001352852">
    <property type="component" value="Unassembled WGS sequence"/>
</dbReference>